<dbReference type="AlphaFoldDB" id="A0A1L7LM76"/>
<feature type="transmembrane region" description="Helical" evidence="1">
    <location>
        <begin position="50"/>
        <end position="73"/>
    </location>
</feature>
<name>A0A1L7LM76_9STRE</name>
<evidence type="ECO:0000256" key="1">
    <source>
        <dbReference type="SAM" id="Phobius"/>
    </source>
</evidence>
<feature type="transmembrane region" description="Helical" evidence="1">
    <location>
        <begin position="7"/>
        <end position="30"/>
    </location>
</feature>
<dbReference type="InterPro" id="IPR021560">
    <property type="entry name" value="DUF3021"/>
</dbReference>
<gene>
    <name evidence="2" type="ORF">SRT_20050</name>
</gene>
<accession>A0A1L7LM76</accession>
<sequence length="148" mass="17024">MKILKQIITYSFIGIGIGSLMNYFIAIFFFPNSSPLGVPSFVKLFSSVSQATAVQLFIFALLGVLQGLASSLFKNEKLSLLTTSLIHYLFIVLPLILAGSYLHWFYMTRKYLVFFLLLVSIIYILIYLFCYFENKKNIQKINKKLHQV</sequence>
<keyword evidence="1" id="KW-0812">Transmembrane</keyword>
<protein>
    <recommendedName>
        <fullName evidence="4">DUF3021 domain-containing protein</fullName>
    </recommendedName>
</protein>
<dbReference type="Pfam" id="PF11457">
    <property type="entry name" value="DUF3021"/>
    <property type="match status" value="1"/>
</dbReference>
<keyword evidence="3" id="KW-1185">Reference proteome</keyword>
<keyword evidence="1" id="KW-0472">Membrane</keyword>
<dbReference type="KEGG" id="strg:SRT_20050"/>
<keyword evidence="1" id="KW-1133">Transmembrane helix</keyword>
<dbReference type="Proteomes" id="UP000217758">
    <property type="component" value="Chromosome"/>
</dbReference>
<organism evidence="2 3">
    <name type="scientific">Streptococcus troglodytae</name>
    <dbReference type="NCBI Taxonomy" id="1111760"/>
    <lineage>
        <taxon>Bacteria</taxon>
        <taxon>Bacillati</taxon>
        <taxon>Bacillota</taxon>
        <taxon>Bacilli</taxon>
        <taxon>Lactobacillales</taxon>
        <taxon>Streptococcaceae</taxon>
        <taxon>Streptococcus</taxon>
    </lineage>
</organism>
<dbReference type="EMBL" id="AP014612">
    <property type="protein sequence ID" value="BAQ25266.1"/>
    <property type="molecule type" value="Genomic_DNA"/>
</dbReference>
<evidence type="ECO:0008006" key="4">
    <source>
        <dbReference type="Google" id="ProtNLM"/>
    </source>
</evidence>
<feature type="transmembrane region" description="Helical" evidence="1">
    <location>
        <begin position="85"/>
        <end position="106"/>
    </location>
</feature>
<evidence type="ECO:0000313" key="2">
    <source>
        <dbReference type="EMBL" id="BAQ25266.1"/>
    </source>
</evidence>
<dbReference type="RefSeq" id="WP_128833938.1">
    <property type="nucleotide sequence ID" value="NZ_AP014612.1"/>
</dbReference>
<feature type="transmembrane region" description="Helical" evidence="1">
    <location>
        <begin position="112"/>
        <end position="132"/>
    </location>
</feature>
<proteinExistence type="predicted"/>
<evidence type="ECO:0000313" key="3">
    <source>
        <dbReference type="Proteomes" id="UP000217758"/>
    </source>
</evidence>
<reference evidence="2 3" key="1">
    <citation type="journal article" date="2016" name="Microbiol. Immunol.">
        <title>Complete genome sequence of Streptococcus troglodytae TKU31 isolated from the oral cavity of a chimpanzee (Pan troglodytes).</title>
        <authorList>
            <person name="Okamoto M."/>
            <person name="Naito M."/>
            <person name="Miyanohara M."/>
            <person name="Imai S."/>
            <person name="Nomura Y."/>
            <person name="Saito W."/>
            <person name="Momoi Y."/>
            <person name="Takada K."/>
            <person name="Miyabe-Nishiwaki T."/>
            <person name="Tomonaga M."/>
            <person name="Hanada N."/>
        </authorList>
    </citation>
    <scope>NUCLEOTIDE SEQUENCE [LARGE SCALE GENOMIC DNA]</scope>
    <source>
        <strain evidence="3">TKU 31</strain>
    </source>
</reference>